<dbReference type="PANTHER" id="PTHR30435:SF12">
    <property type="entry name" value="FLAGELLAR BASAL BODY ROD PROTEIN FLGB"/>
    <property type="match status" value="1"/>
</dbReference>
<keyword evidence="8" id="KW-0969">Cilium</keyword>
<accession>A0ABV3ZRQ1</accession>
<evidence type="ECO:0000313" key="8">
    <source>
        <dbReference type="EMBL" id="MEX8192243.1"/>
    </source>
</evidence>
<dbReference type="Proteomes" id="UP001561046">
    <property type="component" value="Unassembled WGS sequence"/>
</dbReference>
<evidence type="ECO:0000313" key="9">
    <source>
        <dbReference type="Proteomes" id="UP001561046"/>
    </source>
</evidence>
<dbReference type="RefSeq" id="WP_369337453.1">
    <property type="nucleotide sequence ID" value="NZ_JBFYGN010000004.1"/>
</dbReference>
<evidence type="ECO:0000256" key="2">
    <source>
        <dbReference type="ARBA" id="ARBA00009677"/>
    </source>
</evidence>
<comment type="caution">
    <text evidence="8">The sequence shown here is derived from an EMBL/GenBank/DDBJ whole genome shotgun (WGS) entry which is preliminary data.</text>
</comment>
<sequence>MALNFDTALAVHAQALRVRSERTQLLASNLANASTPGYQSRDIDFSATMARAAESGASLLSTADWGASSSDALYRVPNHPSRDGNTVEVGVEQALFSQNVSDFQTSLTFLNMKLRGLQSAIKGE</sequence>
<dbReference type="InterPro" id="IPR001444">
    <property type="entry name" value="Flag_bb_rod_N"/>
</dbReference>
<keyword evidence="8" id="KW-0282">Flagellum</keyword>
<evidence type="ECO:0000256" key="5">
    <source>
        <dbReference type="ARBA" id="ARBA00024934"/>
    </source>
</evidence>
<evidence type="ECO:0000256" key="4">
    <source>
        <dbReference type="ARBA" id="ARBA00023143"/>
    </source>
</evidence>
<gene>
    <name evidence="8" type="primary">flgB</name>
    <name evidence="8" type="ORF">AB6724_05255</name>
</gene>
<feature type="domain" description="Flagellar basal body rod protein N-terminal" evidence="7">
    <location>
        <begin position="10"/>
        <end position="39"/>
    </location>
</feature>
<protein>
    <recommendedName>
        <fullName evidence="3 6">Flagellar basal body rod protein FlgB</fullName>
    </recommendedName>
</protein>
<reference evidence="8 9" key="1">
    <citation type="journal article" date="2013" name="Int. J. Syst. Evol. Microbiol.">
        <title>Comamonas guangdongensis sp. nov., isolated from subterranean forest sediment, and emended description of the genus Comamonas.</title>
        <authorList>
            <person name="Zhang J."/>
            <person name="Wang Y."/>
            <person name="Zhou S."/>
            <person name="Wu C."/>
            <person name="He J."/>
            <person name="Li F."/>
        </authorList>
    </citation>
    <scope>NUCLEOTIDE SEQUENCE [LARGE SCALE GENOMIC DNA]</scope>
    <source>
        <strain evidence="8 9">CCTCC AB2011133</strain>
    </source>
</reference>
<dbReference type="EMBL" id="JBFYGN010000004">
    <property type="protein sequence ID" value="MEX8192243.1"/>
    <property type="molecule type" value="Genomic_DNA"/>
</dbReference>
<comment type="subunit">
    <text evidence="6">The basal body constitutes a major portion of the flagellar organelle and consists of a number of rings mounted on a central rod.</text>
</comment>
<evidence type="ECO:0000256" key="6">
    <source>
        <dbReference type="PIRNR" id="PIRNR002889"/>
    </source>
</evidence>
<comment type="function">
    <text evidence="5 6">Structural component of flagellum, the bacterial motility apparatus. Part of the rod structure of flagellar basal body.</text>
</comment>
<name>A0ABV3ZRQ1_9BURK</name>
<evidence type="ECO:0000259" key="7">
    <source>
        <dbReference type="Pfam" id="PF00460"/>
    </source>
</evidence>
<evidence type="ECO:0000256" key="3">
    <source>
        <dbReference type="ARBA" id="ARBA00014376"/>
    </source>
</evidence>
<dbReference type="PANTHER" id="PTHR30435">
    <property type="entry name" value="FLAGELLAR PROTEIN"/>
    <property type="match status" value="1"/>
</dbReference>
<dbReference type="InterPro" id="IPR006300">
    <property type="entry name" value="FlgB"/>
</dbReference>
<dbReference type="PIRSF" id="PIRSF002889">
    <property type="entry name" value="Rod_FlgB"/>
    <property type="match status" value="1"/>
</dbReference>
<evidence type="ECO:0000256" key="1">
    <source>
        <dbReference type="ARBA" id="ARBA00004117"/>
    </source>
</evidence>
<comment type="similarity">
    <text evidence="2 6">Belongs to the flagella basal body rod proteins family.</text>
</comment>
<comment type="subcellular location">
    <subcellularLocation>
        <location evidence="1 6">Bacterial flagellum basal body</location>
    </subcellularLocation>
</comment>
<dbReference type="NCBIfam" id="TIGR01396">
    <property type="entry name" value="FlgB"/>
    <property type="match status" value="1"/>
</dbReference>
<organism evidence="8 9">
    <name type="scientific">Comamonas guangdongensis</name>
    <dbReference type="NCBI Taxonomy" id="510515"/>
    <lineage>
        <taxon>Bacteria</taxon>
        <taxon>Pseudomonadati</taxon>
        <taxon>Pseudomonadota</taxon>
        <taxon>Betaproteobacteria</taxon>
        <taxon>Burkholderiales</taxon>
        <taxon>Comamonadaceae</taxon>
        <taxon>Comamonas</taxon>
    </lineage>
</organism>
<keyword evidence="9" id="KW-1185">Reference proteome</keyword>
<proteinExistence type="inferred from homology"/>
<keyword evidence="8" id="KW-0966">Cell projection</keyword>
<keyword evidence="4 6" id="KW-0975">Bacterial flagellum</keyword>
<dbReference type="Pfam" id="PF00460">
    <property type="entry name" value="Flg_bb_rod"/>
    <property type="match status" value="1"/>
</dbReference>